<organism evidence="1 2">
    <name type="scientific">Mycobacterium intracellulare subsp. chimaera</name>
    <dbReference type="NCBI Taxonomy" id="222805"/>
    <lineage>
        <taxon>Bacteria</taxon>
        <taxon>Bacillati</taxon>
        <taxon>Actinomycetota</taxon>
        <taxon>Actinomycetes</taxon>
        <taxon>Mycobacteriales</taxon>
        <taxon>Mycobacteriaceae</taxon>
        <taxon>Mycobacterium</taxon>
        <taxon>Mycobacterium avium complex (MAC)</taxon>
    </lineage>
</organism>
<protein>
    <submittedName>
        <fullName evidence="1">Uncharacterized protein</fullName>
    </submittedName>
</protein>
<name>A0ABT7P7P8_MYCIT</name>
<gene>
    <name evidence="1" type="ORF">QRB35_25170</name>
</gene>
<sequence length="200" mass="23127">MDVMDRLVASPPEFDVDALSDRQLGALLIRNAHLSTRIAEEWFHLTCEAHVERAHHVLSGMLERSTRAVQERRARNEKFHARCMTQKNGRANWVAANSEYEAWRAHNAAQRRRITTAITEVNKARRDNNRARYTASRNERPIIRLLANAINEHRAWLAANDYDSNDADRALWKCLDDITLPVGHDCSETSLTDMLVYHWT</sequence>
<comment type="caution">
    <text evidence="1">The sequence shown here is derived from an EMBL/GenBank/DDBJ whole genome shotgun (WGS) entry which is preliminary data.</text>
</comment>
<dbReference type="RefSeq" id="WP_069954115.1">
    <property type="nucleotide sequence ID" value="NZ_CP012886.2"/>
</dbReference>
<evidence type="ECO:0000313" key="2">
    <source>
        <dbReference type="Proteomes" id="UP001529272"/>
    </source>
</evidence>
<dbReference type="EMBL" id="JASZZX010000033">
    <property type="protein sequence ID" value="MDM3929277.1"/>
    <property type="molecule type" value="Genomic_DNA"/>
</dbReference>
<dbReference type="Proteomes" id="UP001529272">
    <property type="component" value="Unassembled WGS sequence"/>
</dbReference>
<accession>A0ABT7P7P8</accession>
<reference evidence="1 2" key="1">
    <citation type="submission" date="2023-06" db="EMBL/GenBank/DDBJ databases">
        <title>Itaconate inhibition of nontuberculous mycobacteria.</title>
        <authorList>
            <person name="Breen P."/>
            <person name="Zimbric M."/>
            <person name="Caverly L."/>
        </authorList>
    </citation>
    <scope>NUCLEOTIDE SEQUENCE [LARGE SCALE GENOMIC DNA]</scope>
    <source>
        <strain evidence="1 2">FLAC1071</strain>
    </source>
</reference>
<proteinExistence type="predicted"/>
<keyword evidence="2" id="KW-1185">Reference proteome</keyword>
<evidence type="ECO:0000313" key="1">
    <source>
        <dbReference type="EMBL" id="MDM3929277.1"/>
    </source>
</evidence>
<reference evidence="2" key="2">
    <citation type="submission" date="2023-06" db="EMBL/GenBank/DDBJ databases">
        <title>Itaconate inhibition of nontuberculous mycobacteria.</title>
        <authorList>
            <person name="Spilker T."/>
        </authorList>
    </citation>
    <scope>NUCLEOTIDE SEQUENCE [LARGE SCALE GENOMIC DNA]</scope>
    <source>
        <strain evidence="2">FLAC1071</strain>
    </source>
</reference>